<dbReference type="SUPFAM" id="SSF48452">
    <property type="entry name" value="TPR-like"/>
    <property type="match status" value="1"/>
</dbReference>
<feature type="repeat" description="PPR" evidence="3">
    <location>
        <begin position="600"/>
        <end position="634"/>
    </location>
</feature>
<dbReference type="InterPro" id="IPR011990">
    <property type="entry name" value="TPR-like_helical_dom_sf"/>
</dbReference>
<dbReference type="Pfam" id="PF13041">
    <property type="entry name" value="PPR_2"/>
    <property type="match status" value="2"/>
</dbReference>
<evidence type="ECO:0000256" key="3">
    <source>
        <dbReference type="PROSITE-ProRule" id="PRU00708"/>
    </source>
</evidence>
<dbReference type="EMBL" id="QGKY02000246">
    <property type="protein sequence ID" value="KAF2586676.1"/>
    <property type="molecule type" value="Genomic_DNA"/>
</dbReference>
<sequence>MLKVKALCHRIVKSRKATTCALPSDPSTTSASSDHRSRCLSLIVNLRRRGLLDSAREVTRRVIDGCSSISEAALVTDFAVNNGIELDSHCCGALIRKLTEMGQPESAETFYNQRVLGNGVVPDSSVLDSMVLCLVKLRRFDEARACLDRVLASGYVPSTNACSLVVDELCNQGQYLEAYLYFEQVKASGGGLRLWCCKRLFKGLCGHGHLDEAVGMLDTLCEMTRMPLPVNLYKSLFYGFCTRGYAAEAEALFDHMEADGYFVDKVMYTCLMREYCKGNDMTMATRLYSRMVEKGCELDTYIFNTLIHGFVKLVRYFVSSLQLVKSLSIALGGFKTMLKVKALCHRLVKSRKATTCALPSDPSTTSASSDHRSRCLSLIDNLRRRGLLDSAREVTRRVIDGCSSISEAALVADFAVNNGIELDSRCCGALIRKLTEMGQPESAETFYNQRVLGNRIVPDSSVLDSMVLCLVKLKRFDEARACLDRVLASSYVPSDDASSLVVDELCNQGQYLEAYLYFEQVKARGGCLRLWCCKRLFKGLCGHGRLDEAVGMLDSLCEMTRMPLPVNLYKSLFYGFCTRGCAAEAEALFDHMEADGYFVDKVMYTCLMRDYCKGNDMTMATRLYSRMVEKGCELDTYIFNTLIHGDSYETLLQCLCYSGLSMEANTHIEMSLRQHKGFLWIGFLCAGTLFFDSHARRRTSKIPDDAPSLHWLHEIWTRSCSEERDIMNRSNGNLERRVIYFRHATGQLYAISRELASYISINQILFFGLDLENVDDRRLCCGATDCEWKAQAGLLRLIGAAVRFVGQQTG</sequence>
<organism evidence="4">
    <name type="scientific">Brassica cretica</name>
    <name type="common">Mustard</name>
    <dbReference type="NCBI Taxonomy" id="69181"/>
    <lineage>
        <taxon>Eukaryota</taxon>
        <taxon>Viridiplantae</taxon>
        <taxon>Streptophyta</taxon>
        <taxon>Embryophyta</taxon>
        <taxon>Tracheophyta</taxon>
        <taxon>Spermatophyta</taxon>
        <taxon>Magnoliopsida</taxon>
        <taxon>eudicotyledons</taxon>
        <taxon>Gunneridae</taxon>
        <taxon>Pentapetalae</taxon>
        <taxon>rosids</taxon>
        <taxon>malvids</taxon>
        <taxon>Brassicales</taxon>
        <taxon>Brassicaceae</taxon>
        <taxon>Brassiceae</taxon>
        <taxon>Brassica</taxon>
    </lineage>
</organism>
<dbReference type="InterPro" id="IPR050667">
    <property type="entry name" value="PPR-containing_protein"/>
</dbReference>
<evidence type="ECO:0000256" key="2">
    <source>
        <dbReference type="ARBA" id="ARBA00022737"/>
    </source>
</evidence>
<proteinExistence type="inferred from homology"/>
<evidence type="ECO:0008006" key="5">
    <source>
        <dbReference type="Google" id="ProtNLM"/>
    </source>
</evidence>
<protein>
    <recommendedName>
        <fullName evidence="5">Pentatricopeptide repeat-containing protein</fullName>
    </recommendedName>
</protein>
<comment type="caution">
    <text evidence="4">The sequence shown here is derived from an EMBL/GenBank/DDBJ whole genome shotgun (WGS) entry which is preliminary data.</text>
</comment>
<dbReference type="PROSITE" id="PS51375">
    <property type="entry name" value="PPR"/>
    <property type="match status" value="3"/>
</dbReference>
<dbReference type="InterPro" id="IPR002885">
    <property type="entry name" value="PPR_rpt"/>
</dbReference>
<dbReference type="PANTHER" id="PTHR47939">
    <property type="entry name" value="MEMBRANE-ASSOCIATED SALT-INDUCIBLE PROTEIN-LIKE"/>
    <property type="match status" value="1"/>
</dbReference>
<dbReference type="Gene3D" id="1.25.40.10">
    <property type="entry name" value="Tetratricopeptide repeat domain"/>
    <property type="match status" value="4"/>
</dbReference>
<dbReference type="AlphaFoldDB" id="A0A8S9JZR6"/>
<feature type="repeat" description="PPR" evidence="3">
    <location>
        <begin position="264"/>
        <end position="298"/>
    </location>
</feature>
<name>A0A8S9JZR6_BRACR</name>
<keyword evidence="2" id="KW-0677">Repeat</keyword>
<comment type="similarity">
    <text evidence="1">Belongs to the PPR family. P subfamily.</text>
</comment>
<evidence type="ECO:0000256" key="1">
    <source>
        <dbReference type="ARBA" id="ARBA00007626"/>
    </source>
</evidence>
<feature type="repeat" description="PPR" evidence="3">
    <location>
        <begin position="123"/>
        <end position="157"/>
    </location>
</feature>
<accession>A0A8S9JZR6</accession>
<dbReference type="Pfam" id="PF01535">
    <property type="entry name" value="PPR"/>
    <property type="match status" value="2"/>
</dbReference>
<reference evidence="4" key="1">
    <citation type="submission" date="2019-12" db="EMBL/GenBank/DDBJ databases">
        <title>Genome sequencing and annotation of Brassica cretica.</title>
        <authorList>
            <person name="Studholme D.J."/>
            <person name="Sarris P.F."/>
        </authorList>
    </citation>
    <scope>NUCLEOTIDE SEQUENCE</scope>
    <source>
        <strain evidence="4">PFS-102/07</strain>
        <tissue evidence="4">Leaf</tissue>
    </source>
</reference>
<evidence type="ECO:0000313" key="4">
    <source>
        <dbReference type="EMBL" id="KAF2586676.1"/>
    </source>
</evidence>
<gene>
    <name evidence="4" type="ORF">F2Q70_00035178</name>
</gene>
<dbReference type="NCBIfam" id="TIGR00756">
    <property type="entry name" value="PPR"/>
    <property type="match status" value="2"/>
</dbReference>
<dbReference type="PANTHER" id="PTHR47939:SF13">
    <property type="entry name" value="OS03G0201400 PROTEIN"/>
    <property type="match status" value="1"/>
</dbReference>